<evidence type="ECO:0000313" key="1">
    <source>
        <dbReference type="EMBL" id="GBP32905.1"/>
    </source>
</evidence>
<organism evidence="1 2">
    <name type="scientific">Eumeta variegata</name>
    <name type="common">Bagworm moth</name>
    <name type="synonym">Eumeta japonica</name>
    <dbReference type="NCBI Taxonomy" id="151549"/>
    <lineage>
        <taxon>Eukaryota</taxon>
        <taxon>Metazoa</taxon>
        <taxon>Ecdysozoa</taxon>
        <taxon>Arthropoda</taxon>
        <taxon>Hexapoda</taxon>
        <taxon>Insecta</taxon>
        <taxon>Pterygota</taxon>
        <taxon>Neoptera</taxon>
        <taxon>Endopterygota</taxon>
        <taxon>Lepidoptera</taxon>
        <taxon>Glossata</taxon>
        <taxon>Ditrysia</taxon>
        <taxon>Tineoidea</taxon>
        <taxon>Psychidae</taxon>
        <taxon>Oiketicinae</taxon>
        <taxon>Eumeta</taxon>
    </lineage>
</organism>
<dbReference type="STRING" id="151549.A0A4C1V3U8"/>
<name>A0A4C1V3U8_EUMVA</name>
<dbReference type="Proteomes" id="UP000299102">
    <property type="component" value="Unassembled WGS sequence"/>
</dbReference>
<keyword evidence="2" id="KW-1185">Reference proteome</keyword>
<accession>A0A4C1V3U8</accession>
<gene>
    <name evidence="1" type="ORF">EVAR_81697_1</name>
</gene>
<comment type="caution">
    <text evidence="1">The sequence shown here is derived from an EMBL/GenBank/DDBJ whole genome shotgun (WGS) entry which is preliminary data.</text>
</comment>
<dbReference type="OrthoDB" id="10058156at2759"/>
<proteinExistence type="predicted"/>
<dbReference type="PANTHER" id="PTHR37984:SF5">
    <property type="entry name" value="PROTEIN NYNRIN-LIKE"/>
    <property type="match status" value="1"/>
</dbReference>
<dbReference type="PANTHER" id="PTHR37984">
    <property type="entry name" value="PROTEIN CBG26694"/>
    <property type="match status" value="1"/>
</dbReference>
<reference evidence="1 2" key="1">
    <citation type="journal article" date="2019" name="Commun. Biol.">
        <title>The bagworm genome reveals a unique fibroin gene that provides high tensile strength.</title>
        <authorList>
            <person name="Kono N."/>
            <person name="Nakamura H."/>
            <person name="Ohtoshi R."/>
            <person name="Tomita M."/>
            <person name="Numata K."/>
            <person name="Arakawa K."/>
        </authorList>
    </citation>
    <scope>NUCLEOTIDE SEQUENCE [LARGE SCALE GENOMIC DNA]</scope>
</reference>
<evidence type="ECO:0000313" key="2">
    <source>
        <dbReference type="Proteomes" id="UP000299102"/>
    </source>
</evidence>
<dbReference type="AlphaFoldDB" id="A0A4C1V3U8"/>
<dbReference type="EMBL" id="BGZK01000266">
    <property type="protein sequence ID" value="GBP32905.1"/>
    <property type="molecule type" value="Genomic_DNA"/>
</dbReference>
<sequence>MLAHDPKAKTILSVDVSPSGLDAVLAQRQAAGEKKGTCAACTALRTSPHRAPPAPRPYPAAPWECVHLDTSQINNDIYLVVVGAYAKWLECFKLKGAASTTAVLERLSESMARFGPLHTLSNG</sequence>
<protein>
    <recommendedName>
        <fullName evidence="3">Integrase catalytic domain-containing protein</fullName>
    </recommendedName>
</protein>
<evidence type="ECO:0008006" key="3">
    <source>
        <dbReference type="Google" id="ProtNLM"/>
    </source>
</evidence>
<dbReference type="InterPro" id="IPR050951">
    <property type="entry name" value="Retrovirus_Pol_polyprotein"/>
</dbReference>